<sequence>MSVPSKRYRVQFSRFDYFIIGFTYVFFPLALMIAAFRILPTQRHHPYQGRNMRLVGWSLFGSYIICFIIFLLAIETSEEFLNDNLTLALCLLVPAIGCLVAADLADKKFQKLMGVYKESVLQQRLVYIEHIAFAAHQSPAHVTRDLNFMMKERMLPYGEIVNGELIIRSLHREPVTPLENQEDIEVQSVECSSCGARTVISRNEEKECEYCGTMIVA</sequence>
<accession>A0A0M1P1Q1</accession>
<dbReference type="EMBL" id="LIUT01000001">
    <property type="protein sequence ID" value="KOR88220.1"/>
    <property type="molecule type" value="Genomic_DNA"/>
</dbReference>
<evidence type="ECO:0000313" key="2">
    <source>
        <dbReference type="EMBL" id="KOR88220.1"/>
    </source>
</evidence>
<dbReference type="Proteomes" id="UP000036932">
    <property type="component" value="Unassembled WGS sequence"/>
</dbReference>
<dbReference type="RefSeq" id="WP_054401296.1">
    <property type="nucleotide sequence ID" value="NZ_LIUT01000001.1"/>
</dbReference>
<feature type="transmembrane region" description="Helical" evidence="1">
    <location>
        <begin position="17"/>
        <end position="39"/>
    </location>
</feature>
<protein>
    <submittedName>
        <fullName evidence="2">Uncharacterized protein</fullName>
    </submittedName>
</protein>
<proteinExistence type="predicted"/>
<dbReference type="OrthoDB" id="1651838at2"/>
<reference evidence="3" key="1">
    <citation type="submission" date="2015-08" db="EMBL/GenBank/DDBJ databases">
        <title>Genome sequencing project for genomic taxonomy and phylogenomics of Bacillus-like bacteria.</title>
        <authorList>
            <person name="Liu B."/>
            <person name="Wang J."/>
            <person name="Zhu Y."/>
            <person name="Liu G."/>
            <person name="Chen Q."/>
            <person name="Chen Z."/>
            <person name="Lan J."/>
            <person name="Che J."/>
            <person name="Ge C."/>
            <person name="Shi H."/>
            <person name="Pan Z."/>
            <person name="Liu X."/>
        </authorList>
    </citation>
    <scope>NUCLEOTIDE SEQUENCE [LARGE SCALE GENOMIC DNA]</scope>
    <source>
        <strain evidence="3">FJAT-22460</strain>
    </source>
</reference>
<keyword evidence="3" id="KW-1185">Reference proteome</keyword>
<organism evidence="2 3">
    <name type="scientific">Paenibacillus solani</name>
    <dbReference type="NCBI Taxonomy" id="1705565"/>
    <lineage>
        <taxon>Bacteria</taxon>
        <taxon>Bacillati</taxon>
        <taxon>Bacillota</taxon>
        <taxon>Bacilli</taxon>
        <taxon>Bacillales</taxon>
        <taxon>Paenibacillaceae</taxon>
        <taxon>Paenibacillus</taxon>
    </lineage>
</organism>
<keyword evidence="1" id="KW-0472">Membrane</keyword>
<dbReference type="PATRIC" id="fig|1705565.3.peg.2484"/>
<comment type="caution">
    <text evidence="2">The sequence shown here is derived from an EMBL/GenBank/DDBJ whole genome shotgun (WGS) entry which is preliminary data.</text>
</comment>
<evidence type="ECO:0000256" key="1">
    <source>
        <dbReference type="SAM" id="Phobius"/>
    </source>
</evidence>
<dbReference type="AlphaFoldDB" id="A0A0M1P1Q1"/>
<feature type="transmembrane region" description="Helical" evidence="1">
    <location>
        <begin position="51"/>
        <end position="74"/>
    </location>
</feature>
<name>A0A0M1P1Q1_9BACL</name>
<keyword evidence="1" id="KW-1133">Transmembrane helix</keyword>
<gene>
    <name evidence="2" type="ORF">AM231_03025</name>
</gene>
<keyword evidence="1" id="KW-0812">Transmembrane</keyword>
<evidence type="ECO:0000313" key="3">
    <source>
        <dbReference type="Proteomes" id="UP000036932"/>
    </source>
</evidence>
<feature type="transmembrane region" description="Helical" evidence="1">
    <location>
        <begin position="86"/>
        <end position="105"/>
    </location>
</feature>